<dbReference type="AlphaFoldDB" id="A0A2N0QHH2"/>
<dbReference type="EMBL" id="LLXH01009828">
    <property type="protein sequence ID" value="PKC50504.1"/>
    <property type="molecule type" value="Genomic_DNA"/>
</dbReference>
<dbReference type="VEuPathDB" id="FungiDB:RhiirA1_486169"/>
<evidence type="ECO:0000313" key="3">
    <source>
        <dbReference type="Proteomes" id="UP000232688"/>
    </source>
</evidence>
<feature type="transmembrane region" description="Helical" evidence="1">
    <location>
        <begin position="64"/>
        <end position="81"/>
    </location>
</feature>
<sequence length="82" mass="9100">STIIGITRFSHLMFYIRKGVLVLKAEKKDVTQREISLIWALLPLAIMILTMVIAVVFLEQGPHIPLIVGTIAAGLVAWKQGF</sequence>
<keyword evidence="1" id="KW-0812">Transmembrane</keyword>
<evidence type="ECO:0000256" key="1">
    <source>
        <dbReference type="SAM" id="Phobius"/>
    </source>
</evidence>
<keyword evidence="1" id="KW-1133">Transmembrane helix</keyword>
<protein>
    <submittedName>
        <fullName evidence="2">Uncharacterized protein</fullName>
    </submittedName>
</protein>
<proteinExistence type="predicted"/>
<reference evidence="2 3" key="2">
    <citation type="submission" date="2017-10" db="EMBL/GenBank/DDBJ databases">
        <title>Genome analyses suggest a sexual origin of heterokaryosis in a supposedly ancient asexual fungus.</title>
        <authorList>
            <person name="Corradi N."/>
            <person name="Sedzielewska K."/>
            <person name="Noel J."/>
            <person name="Charron P."/>
            <person name="Farinelli L."/>
            <person name="Marton T."/>
            <person name="Kruger M."/>
            <person name="Pelin A."/>
            <person name="Brachmann A."/>
            <person name="Corradi N."/>
        </authorList>
    </citation>
    <scope>NUCLEOTIDE SEQUENCE [LARGE SCALE GENOMIC DNA]</scope>
    <source>
        <strain evidence="2 3">A1</strain>
    </source>
</reference>
<organism evidence="2 3">
    <name type="scientific">Rhizophagus irregularis</name>
    <dbReference type="NCBI Taxonomy" id="588596"/>
    <lineage>
        <taxon>Eukaryota</taxon>
        <taxon>Fungi</taxon>
        <taxon>Fungi incertae sedis</taxon>
        <taxon>Mucoromycota</taxon>
        <taxon>Glomeromycotina</taxon>
        <taxon>Glomeromycetes</taxon>
        <taxon>Glomerales</taxon>
        <taxon>Glomeraceae</taxon>
        <taxon>Rhizophagus</taxon>
    </lineage>
</organism>
<reference evidence="2 3" key="1">
    <citation type="submission" date="2017-10" db="EMBL/GenBank/DDBJ databases">
        <title>Extensive intraspecific genome diversity in a model arbuscular mycorrhizal fungus.</title>
        <authorList>
            <person name="Chen E.C.H."/>
            <person name="Morin E."/>
            <person name="Baudet D."/>
            <person name="Noel J."/>
            <person name="Ndikumana S."/>
            <person name="Charron P."/>
            <person name="St-Onge C."/>
            <person name="Giorgi J."/>
            <person name="Grigoriev I.V."/>
            <person name="Roux C."/>
            <person name="Martin F.M."/>
            <person name="Corradi N."/>
        </authorList>
    </citation>
    <scope>NUCLEOTIDE SEQUENCE [LARGE SCALE GENOMIC DNA]</scope>
    <source>
        <strain evidence="2 3">A1</strain>
    </source>
</reference>
<feature type="transmembrane region" description="Helical" evidence="1">
    <location>
        <begin position="37"/>
        <end position="58"/>
    </location>
</feature>
<keyword evidence="1" id="KW-0472">Membrane</keyword>
<evidence type="ECO:0000313" key="2">
    <source>
        <dbReference type="EMBL" id="PKC50504.1"/>
    </source>
</evidence>
<gene>
    <name evidence="2" type="ORF">RhiirA1_486169</name>
</gene>
<comment type="caution">
    <text evidence="2">The sequence shown here is derived from an EMBL/GenBank/DDBJ whole genome shotgun (WGS) entry which is preliminary data.</text>
</comment>
<name>A0A2N0QHH2_9GLOM</name>
<feature type="non-terminal residue" evidence="2">
    <location>
        <position position="1"/>
    </location>
</feature>
<accession>A0A2N0QHH2</accession>
<dbReference type="Proteomes" id="UP000232688">
    <property type="component" value="Unassembled WGS sequence"/>
</dbReference>